<reference evidence="1 2" key="1">
    <citation type="journal article" date="2020" name="Syst. Appl. Microbiol.">
        <title>Alienimonas chondri sp. nov., a novel planctomycete isolated from the biofilm of the red alga Chondrus crispus.</title>
        <authorList>
            <person name="Vitorino I."/>
            <person name="Albuquerque L."/>
            <person name="Wiegand S."/>
            <person name="Kallscheuer N."/>
            <person name="da Costa M.S."/>
            <person name="Lobo-da-Cunha A."/>
            <person name="Jogler C."/>
            <person name="Lage O.M."/>
        </authorList>
    </citation>
    <scope>NUCLEOTIDE SEQUENCE [LARGE SCALE GENOMIC DNA]</scope>
    <source>
        <strain evidence="1 2">LzC2</strain>
    </source>
</reference>
<name>A0ABX1V6K9_9PLAN</name>
<evidence type="ECO:0000313" key="2">
    <source>
        <dbReference type="Proteomes" id="UP000609651"/>
    </source>
</evidence>
<gene>
    <name evidence="1" type="ORF">LzC2_00110</name>
</gene>
<organism evidence="1 2">
    <name type="scientific">Alienimonas chondri</name>
    <dbReference type="NCBI Taxonomy" id="2681879"/>
    <lineage>
        <taxon>Bacteria</taxon>
        <taxon>Pseudomonadati</taxon>
        <taxon>Planctomycetota</taxon>
        <taxon>Planctomycetia</taxon>
        <taxon>Planctomycetales</taxon>
        <taxon>Planctomycetaceae</taxon>
        <taxon>Alienimonas</taxon>
    </lineage>
</organism>
<evidence type="ECO:0000313" key="1">
    <source>
        <dbReference type="EMBL" id="NNJ23964.1"/>
    </source>
</evidence>
<sequence length="257" mass="28626">MPLPECPRIAVTPVGSPVLNFLAHAVPLLGTDDAHGIDGHLALRVAGTGTPDMLSVADRRVRLRERMLKHDDADPRLAAFCDGVRRHLHDDGWFHSTRAFAEVTAHLGVTLRETFGPGDGFRSGFLGHIGMEMLLDDVLRERIPGCLDRYYDAVDAVDPEEVQALVDRLHPTGTDRLAKLIRGFREARFLEDYADPSRLLFRMNQVCKRVKLTPLPEEASGVLAEARTMVDDRRFDLLPPARYDWPAVALPPLSDVP</sequence>
<accession>A0ABX1V6K9</accession>
<dbReference type="EMBL" id="WTPX01000001">
    <property type="protein sequence ID" value="NNJ23964.1"/>
    <property type="molecule type" value="Genomic_DNA"/>
</dbReference>
<dbReference type="Proteomes" id="UP000609651">
    <property type="component" value="Unassembled WGS sequence"/>
</dbReference>
<keyword evidence="2" id="KW-1185">Reference proteome</keyword>
<proteinExistence type="predicted"/>
<comment type="caution">
    <text evidence="1">The sequence shown here is derived from an EMBL/GenBank/DDBJ whole genome shotgun (WGS) entry which is preliminary data.</text>
</comment>
<protein>
    <submittedName>
        <fullName evidence="1">Uncharacterized protein</fullName>
    </submittedName>
</protein>